<dbReference type="EMBL" id="CP013118">
    <property type="protein sequence ID" value="ALO17311.1"/>
    <property type="molecule type" value="Genomic_DNA"/>
</dbReference>
<reference evidence="15 16" key="1">
    <citation type="submission" date="2015-11" db="EMBL/GenBank/DDBJ databases">
        <title>Description and complete genome sequence of a novel strain predominating in hypersaline microbial mats and representing a new family of the Bacteriodetes phylum.</title>
        <authorList>
            <person name="Spring S."/>
            <person name="Bunk B."/>
            <person name="Sproer C."/>
            <person name="Klenk H.-P."/>
        </authorList>
    </citation>
    <scope>NUCLEOTIDE SEQUENCE [LARGE SCALE GENOMIC DNA]</scope>
    <source>
        <strain evidence="15 16">L21-Spi-D4</strain>
    </source>
</reference>
<dbReference type="InterPro" id="IPR036641">
    <property type="entry name" value="HPT_dom_sf"/>
</dbReference>
<dbReference type="SMART" id="SM00260">
    <property type="entry name" value="CheW"/>
    <property type="match status" value="1"/>
</dbReference>
<evidence type="ECO:0000256" key="3">
    <source>
        <dbReference type="ARBA" id="ARBA00021495"/>
    </source>
</evidence>
<dbReference type="Gene3D" id="3.30.565.10">
    <property type="entry name" value="Histidine kinase-like ATPase, C-terminal domain"/>
    <property type="match status" value="1"/>
</dbReference>
<dbReference type="GO" id="GO:0005524">
    <property type="term" value="F:ATP binding"/>
    <property type="evidence" value="ECO:0007669"/>
    <property type="project" value="UniProtKB-KW"/>
</dbReference>
<evidence type="ECO:0000313" key="16">
    <source>
        <dbReference type="Proteomes" id="UP000064893"/>
    </source>
</evidence>
<protein>
    <recommendedName>
        <fullName evidence="3">Chemotaxis protein CheA</fullName>
        <ecNumber evidence="2">2.7.13.3</ecNumber>
    </recommendedName>
</protein>
<dbReference type="InterPro" id="IPR036061">
    <property type="entry name" value="CheW-like_dom_sf"/>
</dbReference>
<dbReference type="Proteomes" id="UP000064893">
    <property type="component" value="Chromosome"/>
</dbReference>
<dbReference type="SMART" id="SM00387">
    <property type="entry name" value="HATPase_c"/>
    <property type="match status" value="1"/>
</dbReference>
<dbReference type="InterPro" id="IPR051315">
    <property type="entry name" value="Bact_Chemotaxis_CheA"/>
</dbReference>
<dbReference type="FunFam" id="3.30.565.10:FF:000016">
    <property type="entry name" value="Chemotaxis protein CheA, putative"/>
    <property type="match status" value="1"/>
</dbReference>
<evidence type="ECO:0000259" key="13">
    <source>
        <dbReference type="PROSITE" id="PS50109"/>
    </source>
</evidence>
<evidence type="ECO:0000256" key="6">
    <source>
        <dbReference type="ARBA" id="ARBA00022679"/>
    </source>
</evidence>
<dbReference type="SMART" id="SM01231">
    <property type="entry name" value="H-kinase_dim"/>
    <property type="match status" value="1"/>
</dbReference>
<evidence type="ECO:0000256" key="11">
    <source>
        <dbReference type="ARBA" id="ARBA00035100"/>
    </source>
</evidence>
<dbReference type="SUPFAM" id="SSF50341">
    <property type="entry name" value="CheW-like"/>
    <property type="match status" value="1"/>
</dbReference>
<dbReference type="InterPro" id="IPR003594">
    <property type="entry name" value="HATPase_dom"/>
</dbReference>
<keyword evidence="5 12" id="KW-0597">Phosphoprotein</keyword>
<dbReference type="PROSITE" id="PS50109">
    <property type="entry name" value="HIS_KIN"/>
    <property type="match status" value="1"/>
</dbReference>
<proteinExistence type="predicted"/>
<evidence type="ECO:0000256" key="9">
    <source>
        <dbReference type="ARBA" id="ARBA00022840"/>
    </source>
</evidence>
<evidence type="ECO:0000256" key="7">
    <source>
        <dbReference type="ARBA" id="ARBA00022741"/>
    </source>
</evidence>
<evidence type="ECO:0000256" key="8">
    <source>
        <dbReference type="ARBA" id="ARBA00022777"/>
    </source>
</evidence>
<keyword evidence="4" id="KW-0145">Chemotaxis</keyword>
<organism evidence="15 16">
    <name type="scientific">Salinivirga cyanobacteriivorans</name>
    <dbReference type="NCBI Taxonomy" id="1307839"/>
    <lineage>
        <taxon>Bacteria</taxon>
        <taxon>Pseudomonadati</taxon>
        <taxon>Bacteroidota</taxon>
        <taxon>Bacteroidia</taxon>
        <taxon>Bacteroidales</taxon>
        <taxon>Salinivirgaceae</taxon>
        <taxon>Salinivirga</taxon>
    </lineage>
</organism>
<dbReference type="PANTHER" id="PTHR43395">
    <property type="entry name" value="SENSOR HISTIDINE KINASE CHEA"/>
    <property type="match status" value="1"/>
</dbReference>
<dbReference type="SMART" id="SM00073">
    <property type="entry name" value="HPT"/>
    <property type="match status" value="1"/>
</dbReference>
<comment type="function">
    <text evidence="11">Involved in the transmission of sensory signals from the chemoreceptors to the flagellar motors. CheA is autophosphorylated; it can transfer its phosphate group to either CheB or CheY.</text>
</comment>
<feature type="domain" description="Histidine kinase" evidence="13">
    <location>
        <begin position="339"/>
        <end position="546"/>
    </location>
</feature>
<keyword evidence="9" id="KW-0067">ATP-binding</keyword>
<evidence type="ECO:0000256" key="4">
    <source>
        <dbReference type="ARBA" id="ARBA00022500"/>
    </source>
</evidence>
<keyword evidence="8" id="KW-0418">Kinase</keyword>
<dbReference type="EC" id="2.7.13.3" evidence="2"/>
<dbReference type="InterPro" id="IPR002545">
    <property type="entry name" value="CheW-lke_dom"/>
</dbReference>
<keyword evidence="6 15" id="KW-0808">Transferase</keyword>
<keyword evidence="7" id="KW-0547">Nucleotide-binding</keyword>
<dbReference type="InterPro" id="IPR036097">
    <property type="entry name" value="HisK_dim/P_sf"/>
</dbReference>
<dbReference type="PRINTS" id="PR00344">
    <property type="entry name" value="BCTRLSENSOR"/>
</dbReference>
<dbReference type="STRING" id="1307839.L21SP5_03713"/>
<evidence type="ECO:0000259" key="14">
    <source>
        <dbReference type="PROSITE" id="PS50894"/>
    </source>
</evidence>
<feature type="domain" description="HPt" evidence="14">
    <location>
        <begin position="1"/>
        <end position="101"/>
    </location>
</feature>
<keyword evidence="16" id="KW-1185">Reference proteome</keyword>
<dbReference type="CDD" id="cd16916">
    <property type="entry name" value="HATPase_CheA-like"/>
    <property type="match status" value="1"/>
</dbReference>
<evidence type="ECO:0000256" key="5">
    <source>
        <dbReference type="ARBA" id="ARBA00022553"/>
    </source>
</evidence>
<dbReference type="GO" id="GO:0000155">
    <property type="term" value="F:phosphorelay sensor kinase activity"/>
    <property type="evidence" value="ECO:0007669"/>
    <property type="project" value="InterPro"/>
</dbReference>
<dbReference type="InterPro" id="IPR037006">
    <property type="entry name" value="CheA-like_homodim_sf"/>
</dbReference>
<dbReference type="PROSITE" id="PS50894">
    <property type="entry name" value="HPT"/>
    <property type="match status" value="1"/>
</dbReference>
<dbReference type="Pfam" id="PF01584">
    <property type="entry name" value="CheW"/>
    <property type="match status" value="1"/>
</dbReference>
<keyword evidence="10" id="KW-0902">Two-component regulatory system</keyword>
<feature type="modified residue" description="Phosphohistidine" evidence="12">
    <location>
        <position position="44"/>
    </location>
</feature>
<evidence type="ECO:0000256" key="1">
    <source>
        <dbReference type="ARBA" id="ARBA00000085"/>
    </source>
</evidence>
<dbReference type="Pfam" id="PF02895">
    <property type="entry name" value="H-kinase_dim"/>
    <property type="match status" value="1"/>
</dbReference>
<dbReference type="PATRIC" id="fig|1307839.3.peg.3968"/>
<accession>A0A0S2I4N8</accession>
<dbReference type="InterPro" id="IPR004358">
    <property type="entry name" value="Sig_transdc_His_kin-like_C"/>
</dbReference>
<dbReference type="InterPro" id="IPR005467">
    <property type="entry name" value="His_kinase_dom"/>
</dbReference>
<dbReference type="RefSeq" id="WP_057954598.1">
    <property type="nucleotide sequence ID" value="NZ_CP013118.1"/>
</dbReference>
<evidence type="ECO:0000256" key="2">
    <source>
        <dbReference type="ARBA" id="ARBA00012438"/>
    </source>
</evidence>
<evidence type="ECO:0000256" key="12">
    <source>
        <dbReference type="PROSITE-ProRule" id="PRU00110"/>
    </source>
</evidence>
<dbReference type="KEGG" id="blq:L21SP5_03713"/>
<gene>
    <name evidence="15" type="primary">cheA_2</name>
    <name evidence="15" type="ORF">L21SP5_03713</name>
</gene>
<dbReference type="Gene3D" id="1.10.287.560">
    <property type="entry name" value="Histidine kinase CheA-like, homodimeric domain"/>
    <property type="match status" value="1"/>
</dbReference>
<dbReference type="Gene3D" id="1.20.120.160">
    <property type="entry name" value="HPT domain"/>
    <property type="match status" value="1"/>
</dbReference>
<dbReference type="Pfam" id="PF01627">
    <property type="entry name" value="Hpt"/>
    <property type="match status" value="1"/>
</dbReference>
<dbReference type="OrthoDB" id="9815750at2"/>
<evidence type="ECO:0000313" key="15">
    <source>
        <dbReference type="EMBL" id="ALO17311.1"/>
    </source>
</evidence>
<dbReference type="GO" id="GO:0006935">
    <property type="term" value="P:chemotaxis"/>
    <property type="evidence" value="ECO:0007669"/>
    <property type="project" value="UniProtKB-KW"/>
</dbReference>
<dbReference type="SUPFAM" id="SSF55874">
    <property type="entry name" value="ATPase domain of HSP90 chaperone/DNA topoisomerase II/histidine kinase"/>
    <property type="match status" value="1"/>
</dbReference>
<sequence>MENYQARFSHEVLELLEGLEGTLLQLENNPQDAESIAELFRVVHTIKGTASMFGFANMGKLTHDVEDLFQIVRAGELDVNEQIIKISFDTVDLLRSMLNSRDKLTGDLQKKFDTILHDVKQILTESNNADKTGETIEKGKLSYDQSMFYVRYQPDSDVLERGVDPLGIFEELEEEGQFLAFLDLNLIPTPEDFDAEKTFLAWDIFCSGFGDQEVLEDIFMFFLEHEYTIIPFKGGEIKEIDQFDDILKRLEQYRIDENDLFEQLDGLCNGCINGSQEEPVDAIKKEGSDKTTEESVPETREMIRVDAGRLDELINLVSDLVTLNSQLELRAGDLNDDVLQKQISELSKLSKSFRDNALNLRLIPVETLTIKMHRMVRDLADNLGKKVDFITEGTNTELDKNIIRRLEGPVLHIIRNCLDHAIEMPAERAAQNKPEKGIVRFIAFYSGANVFIQIQDDGRGIDPEKVKKKAVSKGMISADENISDERAYNLIFEPGFSTAEEVSDVSGRGVGLDSVKKQIADMRGQVDVESEISLGTSFTIKLPLTLSIIDTLMTKVGEHTLLVPMEYVVKTMFVENINKPNIPYEDSIIPLINMSKLMNGQTAKTKMRAIIIRHYNKRYAIAVDHILRDYQAVVKPLGAYNRHHPFFSGSSIMGDGSLAVILDINRLIKYQKQNNS</sequence>
<evidence type="ECO:0000256" key="10">
    <source>
        <dbReference type="ARBA" id="ARBA00023012"/>
    </source>
</evidence>
<dbReference type="InterPro" id="IPR008207">
    <property type="entry name" value="Sig_transdc_His_kin_Hpt_dom"/>
</dbReference>
<dbReference type="SUPFAM" id="SSF47226">
    <property type="entry name" value="Histidine-containing phosphotransfer domain, HPT domain"/>
    <property type="match status" value="1"/>
</dbReference>
<dbReference type="Pfam" id="PF02518">
    <property type="entry name" value="HATPase_c"/>
    <property type="match status" value="1"/>
</dbReference>
<dbReference type="InterPro" id="IPR036890">
    <property type="entry name" value="HATPase_C_sf"/>
</dbReference>
<dbReference type="GO" id="GO:0005737">
    <property type="term" value="C:cytoplasm"/>
    <property type="evidence" value="ECO:0007669"/>
    <property type="project" value="InterPro"/>
</dbReference>
<comment type="catalytic activity">
    <reaction evidence="1">
        <text>ATP + protein L-histidine = ADP + protein N-phospho-L-histidine.</text>
        <dbReference type="EC" id="2.7.13.3"/>
    </reaction>
</comment>
<dbReference type="InterPro" id="IPR004105">
    <property type="entry name" value="CheA-like_dim"/>
</dbReference>
<dbReference type="CDD" id="cd00088">
    <property type="entry name" value="HPT"/>
    <property type="match status" value="1"/>
</dbReference>
<name>A0A0S2I4N8_9BACT</name>
<dbReference type="SUPFAM" id="SSF47384">
    <property type="entry name" value="Homodimeric domain of signal transducing histidine kinase"/>
    <property type="match status" value="1"/>
</dbReference>
<dbReference type="AlphaFoldDB" id="A0A0S2I4N8"/>
<dbReference type="Gene3D" id="2.30.30.40">
    <property type="entry name" value="SH3 Domains"/>
    <property type="match status" value="1"/>
</dbReference>
<dbReference type="PANTHER" id="PTHR43395:SF10">
    <property type="entry name" value="CHEMOTAXIS PROTEIN CHEA"/>
    <property type="match status" value="1"/>
</dbReference>